<evidence type="ECO:0000313" key="3">
    <source>
        <dbReference type="EMBL" id="KHJ53687.1"/>
    </source>
</evidence>
<dbReference type="RefSeq" id="WP_039195203.1">
    <property type="nucleotide sequence ID" value="NZ_JRFJ01000005.1"/>
</dbReference>
<sequence>MNRFIGVALTSLLFTGAAQANDPQSCATVRLSDPGWSDITSTNALASVVLEGLGYTADVKTLSVPIGYQALANKEIDVFLGNWMPAQTAFRKDLADKGAADELARNLEGAKFTLAVPTYVADEGIKDVKDLSAHADKFGSRIYGIEAGAPANENIQKMIADPAFGLSGWELTASSEQGMLSQVSRAERRKQWVVFLAWAPHPMNNSFDITYLSGADDFFGPNYGGAEVFTLARTGYAGECPNAAGFFKKLVFDIDMENEMMAKLAEGTEPRTAAREWLAAHPDVLDGWLDGVTTLSGEPGLPAVKAAIGG</sequence>
<feature type="chain" id="PRO_5002063020" evidence="1">
    <location>
        <begin position="21"/>
        <end position="310"/>
    </location>
</feature>
<reference evidence="3 4" key="1">
    <citation type="submission" date="2014-09" db="EMBL/GenBank/DDBJ databases">
        <title>Isolation and characterization of Aurantimonas altamirensis ON-56566 from clinical sample following a dog bite.</title>
        <authorList>
            <person name="Eshaghi A."/>
            <person name="Li A."/>
            <person name="Shahinas D."/>
            <person name="Bahn P."/>
            <person name="Kus J.V."/>
            <person name="Patel S.N."/>
        </authorList>
    </citation>
    <scope>NUCLEOTIDE SEQUENCE [LARGE SCALE GENOMIC DNA]</scope>
    <source>
        <strain evidence="3 4">ON-56566</strain>
    </source>
</reference>
<keyword evidence="1" id="KW-0732">Signal</keyword>
<dbReference type="GO" id="GO:0043190">
    <property type="term" value="C:ATP-binding cassette (ABC) transporter complex"/>
    <property type="evidence" value="ECO:0007669"/>
    <property type="project" value="InterPro"/>
</dbReference>
<dbReference type="GO" id="GO:0042597">
    <property type="term" value="C:periplasmic space"/>
    <property type="evidence" value="ECO:0007669"/>
    <property type="project" value="InterPro"/>
</dbReference>
<dbReference type="Gene3D" id="3.40.190.100">
    <property type="entry name" value="Glycine betaine-binding periplasmic protein, domain 2"/>
    <property type="match status" value="1"/>
</dbReference>
<evidence type="ECO:0000256" key="1">
    <source>
        <dbReference type="SAM" id="SignalP"/>
    </source>
</evidence>
<evidence type="ECO:0000259" key="2">
    <source>
        <dbReference type="Pfam" id="PF04069"/>
    </source>
</evidence>
<dbReference type="InterPro" id="IPR017783">
    <property type="entry name" value="ABC_choline_sub-bd"/>
</dbReference>
<name>A0A0B1Q444_9HYPH</name>
<dbReference type="InterPro" id="IPR007210">
    <property type="entry name" value="ABC_Gly_betaine_transp_sub-bd"/>
</dbReference>
<accession>A0A0B1Q444</accession>
<dbReference type="OrthoDB" id="9787902at2"/>
<dbReference type="NCBIfam" id="TIGR03414">
    <property type="entry name" value="ABC_choline_bnd"/>
    <property type="match status" value="1"/>
</dbReference>
<dbReference type="GO" id="GO:0022857">
    <property type="term" value="F:transmembrane transporter activity"/>
    <property type="evidence" value="ECO:0007669"/>
    <property type="project" value="InterPro"/>
</dbReference>
<dbReference type="CDD" id="cd13640">
    <property type="entry name" value="PBP2_ChoX"/>
    <property type="match status" value="1"/>
</dbReference>
<feature type="domain" description="ABC-type glycine betaine transport system substrate-binding" evidence="2">
    <location>
        <begin position="28"/>
        <end position="279"/>
    </location>
</feature>
<dbReference type="GO" id="GO:0033265">
    <property type="term" value="F:choline binding"/>
    <property type="evidence" value="ECO:0007669"/>
    <property type="project" value="InterPro"/>
</dbReference>
<dbReference type="AlphaFoldDB" id="A0A0B1Q444"/>
<protein>
    <submittedName>
        <fullName evidence="3">Glycine/betaine ABC transporter substrate-binding protein</fullName>
    </submittedName>
</protein>
<dbReference type="EMBL" id="JRFJ01000005">
    <property type="protein sequence ID" value="KHJ53687.1"/>
    <property type="molecule type" value="Genomic_DNA"/>
</dbReference>
<dbReference type="Proteomes" id="UP000030826">
    <property type="component" value="Unassembled WGS sequence"/>
</dbReference>
<dbReference type="SUPFAM" id="SSF53850">
    <property type="entry name" value="Periplasmic binding protein-like II"/>
    <property type="match status" value="1"/>
</dbReference>
<dbReference type="Pfam" id="PF04069">
    <property type="entry name" value="OpuAC"/>
    <property type="match status" value="1"/>
</dbReference>
<evidence type="ECO:0000313" key="4">
    <source>
        <dbReference type="Proteomes" id="UP000030826"/>
    </source>
</evidence>
<dbReference type="STRING" id="370622.LA66_17355"/>
<gene>
    <name evidence="3" type="ORF">LA66_17355</name>
</gene>
<dbReference type="GO" id="GO:0015871">
    <property type="term" value="P:choline transport"/>
    <property type="evidence" value="ECO:0007669"/>
    <property type="project" value="InterPro"/>
</dbReference>
<dbReference type="Gene3D" id="3.40.190.10">
    <property type="entry name" value="Periplasmic binding protein-like II"/>
    <property type="match status" value="1"/>
</dbReference>
<proteinExistence type="predicted"/>
<organism evidence="3 4">
    <name type="scientific">Aureimonas altamirensis</name>
    <dbReference type="NCBI Taxonomy" id="370622"/>
    <lineage>
        <taxon>Bacteria</taxon>
        <taxon>Pseudomonadati</taxon>
        <taxon>Pseudomonadota</taxon>
        <taxon>Alphaproteobacteria</taxon>
        <taxon>Hyphomicrobiales</taxon>
        <taxon>Aurantimonadaceae</taxon>
        <taxon>Aureimonas</taxon>
    </lineage>
</organism>
<feature type="signal peptide" evidence="1">
    <location>
        <begin position="1"/>
        <end position="20"/>
    </location>
</feature>
<comment type="caution">
    <text evidence="3">The sequence shown here is derived from an EMBL/GenBank/DDBJ whole genome shotgun (WGS) entry which is preliminary data.</text>
</comment>